<keyword evidence="3" id="KW-1185">Reference proteome</keyword>
<reference evidence="2 3" key="1">
    <citation type="submission" date="2022-07" db="EMBL/GenBank/DDBJ databases">
        <title>Genome stability of Gluconacetobacter entanii AV429.</title>
        <authorList>
            <person name="Trcek J."/>
            <person name="Cepec E."/>
        </authorList>
    </citation>
    <scope>NUCLEOTIDE SEQUENCE [LARGE SCALE GENOMIC DNA]</scope>
    <source>
        <strain evidence="2 3">AV429_2022</strain>
    </source>
</reference>
<evidence type="ECO:0000256" key="1">
    <source>
        <dbReference type="SAM" id="MobiDB-lite"/>
    </source>
</evidence>
<name>A0ABT3K5G9_9PROT</name>
<sequence length="296" mass="32473">MSKSDIWMPIYIGDYLSDTMRLTTLQHGAYFLLMLEYWKQGPLPNDMAELAAIAKQDKRAWEKEVWPTLRRFFSVQDDGLLHQKRMDKERASAADRKTKRTAAANARWKGKDKQEASNADAKADANASALDEQNACIKDAPRASCASALPSPSPSSLRSENTLTTFGTPAAPSSPDEDPPAPTLAAPKAKTPMPPDQRAALFGIGTQIVCAMTGKPTRATKELIGKWLKDMRDDCAVLNTIIQEAADTRPADPVAWITAAVKARSGSKLDAMARDWRLDEIDLDAAAEEDCRRQGI</sequence>
<feature type="compositionally biased region" description="Low complexity" evidence="1">
    <location>
        <begin position="116"/>
        <end position="126"/>
    </location>
</feature>
<comment type="caution">
    <text evidence="2">The sequence shown here is derived from an EMBL/GenBank/DDBJ whole genome shotgun (WGS) entry which is preliminary data.</text>
</comment>
<dbReference type="Proteomes" id="UP001526337">
    <property type="component" value="Unassembled WGS sequence"/>
</dbReference>
<protein>
    <submittedName>
        <fullName evidence="2">DUF1376 domain-containing protein</fullName>
    </submittedName>
</protein>
<dbReference type="Pfam" id="PF07120">
    <property type="entry name" value="DUF1376"/>
    <property type="match status" value="1"/>
</dbReference>
<dbReference type="InterPro" id="IPR010781">
    <property type="entry name" value="DUF1376"/>
</dbReference>
<feature type="region of interest" description="Disordered" evidence="1">
    <location>
        <begin position="87"/>
        <end position="126"/>
    </location>
</feature>
<accession>A0ABT3K5G9</accession>
<feature type="region of interest" description="Disordered" evidence="1">
    <location>
        <begin position="144"/>
        <end position="196"/>
    </location>
</feature>
<gene>
    <name evidence="2" type="ORF">NO263_07500</name>
</gene>
<proteinExistence type="predicted"/>
<dbReference type="RefSeq" id="WP_171790023.1">
    <property type="nucleotide sequence ID" value="NZ_JABJWD010000020.1"/>
</dbReference>
<feature type="compositionally biased region" description="Low complexity" evidence="1">
    <location>
        <begin position="144"/>
        <end position="159"/>
    </location>
</feature>
<organism evidence="2 3">
    <name type="scientific">Gluconacetobacter entanii</name>
    <dbReference type="NCBI Taxonomy" id="108528"/>
    <lineage>
        <taxon>Bacteria</taxon>
        <taxon>Pseudomonadati</taxon>
        <taxon>Pseudomonadota</taxon>
        <taxon>Alphaproteobacteria</taxon>
        <taxon>Acetobacterales</taxon>
        <taxon>Acetobacteraceae</taxon>
        <taxon>Gluconacetobacter</taxon>
    </lineage>
</organism>
<evidence type="ECO:0000313" key="3">
    <source>
        <dbReference type="Proteomes" id="UP001526337"/>
    </source>
</evidence>
<feature type="compositionally biased region" description="Basic and acidic residues" evidence="1">
    <location>
        <begin position="87"/>
        <end position="96"/>
    </location>
</feature>
<evidence type="ECO:0000313" key="2">
    <source>
        <dbReference type="EMBL" id="MCW4590421.1"/>
    </source>
</evidence>
<dbReference type="EMBL" id="JANGSQ010000099">
    <property type="protein sequence ID" value="MCW4590421.1"/>
    <property type="molecule type" value="Genomic_DNA"/>
</dbReference>